<dbReference type="InterPro" id="IPR002586">
    <property type="entry name" value="CobQ/CobB/MinD/ParA_Nub-bd_dom"/>
</dbReference>
<evidence type="ECO:0000259" key="1">
    <source>
        <dbReference type="Pfam" id="PF01656"/>
    </source>
</evidence>
<dbReference type="eggNOG" id="COG0003">
    <property type="taxonomic scope" value="Bacteria"/>
</dbReference>
<evidence type="ECO:0000313" key="3">
    <source>
        <dbReference type="Proteomes" id="UP000003340"/>
    </source>
</evidence>
<dbReference type="STRING" id="537013.CLOSTMETH_01088"/>
<gene>
    <name evidence="2" type="ORF">CLOSTMETH_01088</name>
</gene>
<feature type="domain" description="CobQ/CobB/MinD/ParA nucleotide binding" evidence="1">
    <location>
        <begin position="9"/>
        <end position="140"/>
    </location>
</feature>
<dbReference type="Proteomes" id="UP000003340">
    <property type="component" value="Unassembled WGS sequence"/>
</dbReference>
<accession>C0EB71</accession>
<keyword evidence="3" id="KW-1185">Reference proteome</keyword>
<name>C0EB71_9FIRM</name>
<dbReference type="SUPFAM" id="SSF52540">
    <property type="entry name" value="P-loop containing nucleoside triphosphate hydrolases"/>
    <property type="match status" value="1"/>
</dbReference>
<dbReference type="AlphaFoldDB" id="C0EB71"/>
<sequence>MNALQTKRISVVTGHYGSGKTNFSVNLALWLARQGKRVCVVDLDTVNPYFRTADYEQLFASQGVELIVPEFANTNLDLPVLSSRIGAVLQDESVDVVVDAGGDDAGAAVLGCYAQQILSQPHEVYYLYNSYRYHTEHPDEAAEILRAIEAASRLKVTKIINNSNLGGQTQPRDLIDSVEPAQKLAALTGVPLAASLVKASLAKEVPQAYPIEVFVKII</sequence>
<comment type="caution">
    <text evidence="2">The sequence shown here is derived from an EMBL/GenBank/DDBJ whole genome shotgun (WGS) entry which is preliminary data.</text>
</comment>
<reference evidence="2 3" key="2">
    <citation type="submission" date="2009-02" db="EMBL/GenBank/DDBJ databases">
        <title>Draft genome sequence of Clostridium methylpentosum (DSM 5476).</title>
        <authorList>
            <person name="Sudarsanam P."/>
            <person name="Ley R."/>
            <person name="Guruge J."/>
            <person name="Turnbaugh P.J."/>
            <person name="Mahowald M."/>
            <person name="Liep D."/>
            <person name="Gordon J."/>
        </authorList>
    </citation>
    <scope>NUCLEOTIDE SEQUENCE [LARGE SCALE GENOMIC DNA]</scope>
    <source>
        <strain evidence="2 3">DSM 5476</strain>
    </source>
</reference>
<evidence type="ECO:0000313" key="2">
    <source>
        <dbReference type="EMBL" id="EEG31291.1"/>
    </source>
</evidence>
<dbReference type="Gene3D" id="3.40.50.300">
    <property type="entry name" value="P-loop containing nucleotide triphosphate hydrolases"/>
    <property type="match status" value="1"/>
</dbReference>
<dbReference type="Pfam" id="PF01656">
    <property type="entry name" value="CbiA"/>
    <property type="match status" value="1"/>
</dbReference>
<organism evidence="2 3">
    <name type="scientific">[Clostridium] methylpentosum DSM 5476</name>
    <dbReference type="NCBI Taxonomy" id="537013"/>
    <lineage>
        <taxon>Bacteria</taxon>
        <taxon>Bacillati</taxon>
        <taxon>Bacillota</taxon>
        <taxon>Clostridia</taxon>
        <taxon>Eubacteriales</taxon>
        <taxon>Oscillospiraceae</taxon>
        <taxon>Oscillospiraceae incertae sedis</taxon>
    </lineage>
</organism>
<proteinExistence type="predicted"/>
<dbReference type="HOGENOM" id="CLU_084710_0_0_9"/>
<dbReference type="EMBL" id="ACEC01000040">
    <property type="protein sequence ID" value="EEG31291.1"/>
    <property type="molecule type" value="Genomic_DNA"/>
</dbReference>
<protein>
    <recommendedName>
        <fullName evidence="1">CobQ/CobB/MinD/ParA nucleotide binding domain-containing protein</fullName>
    </recommendedName>
</protein>
<dbReference type="InterPro" id="IPR027417">
    <property type="entry name" value="P-loop_NTPase"/>
</dbReference>
<reference evidence="2 3" key="1">
    <citation type="submission" date="2009-01" db="EMBL/GenBank/DDBJ databases">
        <authorList>
            <person name="Fulton L."/>
            <person name="Clifton S."/>
            <person name="Fulton B."/>
            <person name="Xu J."/>
            <person name="Minx P."/>
            <person name="Pepin K.H."/>
            <person name="Johnson M."/>
            <person name="Bhonagiri V."/>
            <person name="Nash W.E."/>
            <person name="Mardis E.R."/>
            <person name="Wilson R.K."/>
        </authorList>
    </citation>
    <scope>NUCLEOTIDE SEQUENCE [LARGE SCALE GENOMIC DNA]</scope>
    <source>
        <strain evidence="2 3">DSM 5476</strain>
    </source>
</reference>